<evidence type="ECO:0000313" key="2">
    <source>
        <dbReference type="Proteomes" id="UP001221142"/>
    </source>
</evidence>
<reference evidence="1" key="1">
    <citation type="submission" date="2023-03" db="EMBL/GenBank/DDBJ databases">
        <title>Massive genome expansion in bonnet fungi (Mycena s.s.) driven by repeated elements and novel gene families across ecological guilds.</title>
        <authorList>
            <consortium name="Lawrence Berkeley National Laboratory"/>
            <person name="Harder C.B."/>
            <person name="Miyauchi S."/>
            <person name="Viragh M."/>
            <person name="Kuo A."/>
            <person name="Thoen E."/>
            <person name="Andreopoulos B."/>
            <person name="Lu D."/>
            <person name="Skrede I."/>
            <person name="Drula E."/>
            <person name="Henrissat B."/>
            <person name="Morin E."/>
            <person name="Kohler A."/>
            <person name="Barry K."/>
            <person name="LaButti K."/>
            <person name="Morin E."/>
            <person name="Salamov A."/>
            <person name="Lipzen A."/>
            <person name="Mereny Z."/>
            <person name="Hegedus B."/>
            <person name="Baldrian P."/>
            <person name="Stursova M."/>
            <person name="Weitz H."/>
            <person name="Taylor A."/>
            <person name="Grigoriev I.V."/>
            <person name="Nagy L.G."/>
            <person name="Martin F."/>
            <person name="Kauserud H."/>
        </authorList>
    </citation>
    <scope>NUCLEOTIDE SEQUENCE</scope>
    <source>
        <strain evidence="1">9284</strain>
    </source>
</reference>
<keyword evidence="2" id="KW-1185">Reference proteome</keyword>
<name>A0AAD7B9T2_9AGAR</name>
<sequence>MRASRLFAQGFSSLTTSLSLTTWPDTRPDRLRRRPRLSDIRATRRNSVPALMDRTSKEEINLMRAQATNAQTPRHSLSLQWSAAAFHNGCLVGGVL</sequence>
<gene>
    <name evidence="1" type="ORF">FB45DRAFT_1036256</name>
</gene>
<dbReference type="Proteomes" id="UP001221142">
    <property type="component" value="Unassembled WGS sequence"/>
</dbReference>
<proteinExistence type="predicted"/>
<accession>A0AAD7B9T2</accession>
<protein>
    <submittedName>
        <fullName evidence="1">Uncharacterized protein</fullName>
    </submittedName>
</protein>
<dbReference type="EMBL" id="JARKIF010000027">
    <property type="protein sequence ID" value="KAJ7614153.1"/>
    <property type="molecule type" value="Genomic_DNA"/>
</dbReference>
<comment type="caution">
    <text evidence="1">The sequence shown here is derived from an EMBL/GenBank/DDBJ whole genome shotgun (WGS) entry which is preliminary data.</text>
</comment>
<evidence type="ECO:0000313" key="1">
    <source>
        <dbReference type="EMBL" id="KAJ7614153.1"/>
    </source>
</evidence>
<dbReference type="AlphaFoldDB" id="A0AAD7B9T2"/>
<organism evidence="1 2">
    <name type="scientific">Roridomyces roridus</name>
    <dbReference type="NCBI Taxonomy" id="1738132"/>
    <lineage>
        <taxon>Eukaryota</taxon>
        <taxon>Fungi</taxon>
        <taxon>Dikarya</taxon>
        <taxon>Basidiomycota</taxon>
        <taxon>Agaricomycotina</taxon>
        <taxon>Agaricomycetes</taxon>
        <taxon>Agaricomycetidae</taxon>
        <taxon>Agaricales</taxon>
        <taxon>Marasmiineae</taxon>
        <taxon>Mycenaceae</taxon>
        <taxon>Roridomyces</taxon>
    </lineage>
</organism>